<evidence type="ECO:0000259" key="6">
    <source>
        <dbReference type="Pfam" id="PF04932"/>
    </source>
</evidence>
<evidence type="ECO:0000313" key="8">
    <source>
        <dbReference type="Proteomes" id="UP000077381"/>
    </source>
</evidence>
<sequence length="350" mass="34608">MRERGNVSDAVGVVLVSACAVWSLVTAAGRQGRPEGVLLAVLAVAAGYACGRITGTLLPVAAPGASAVAGLVIAATAPPAAPGPDLASPLGDAGATAALLALSTGAACTAAWAAEQPPLRLALRSLAAGIVVAAAALESTAGVVACASVLLYSLAADRMRRRGLGLAGLGAAPVVVAGLALAVTKDVLPDGLTASLEGQLTQHRVLLWRDALDLAGQEPFLGVGPGRFGELSPTVAQTLATDGRPHSAPLQAAAEQGLVGVGLLAAVFCWILYALWRSPRATPVALTAGAALTALALMALVGNVLSFTTVTVGGGLLAGLATSRAWGDEFAHDFADAQERSGGEGCTEGR</sequence>
<dbReference type="PANTHER" id="PTHR37422">
    <property type="entry name" value="TEICHURONIC ACID BIOSYNTHESIS PROTEIN TUAE"/>
    <property type="match status" value="1"/>
</dbReference>
<name>A0A177HHK6_9ACTN</name>
<dbReference type="STRING" id="1716141.STSP_69370"/>
<evidence type="ECO:0000256" key="3">
    <source>
        <dbReference type="ARBA" id="ARBA00022989"/>
    </source>
</evidence>
<proteinExistence type="predicted"/>
<dbReference type="AlphaFoldDB" id="A0A177HHK6"/>
<dbReference type="InterPro" id="IPR051533">
    <property type="entry name" value="WaaL-like"/>
</dbReference>
<feature type="transmembrane region" description="Helical" evidence="5">
    <location>
        <begin position="257"/>
        <end position="276"/>
    </location>
</feature>
<dbReference type="GO" id="GO:0016874">
    <property type="term" value="F:ligase activity"/>
    <property type="evidence" value="ECO:0007669"/>
    <property type="project" value="UniProtKB-KW"/>
</dbReference>
<comment type="subcellular location">
    <subcellularLocation>
        <location evidence="1">Membrane</location>
        <topology evidence="1">Multi-pass membrane protein</topology>
    </subcellularLocation>
</comment>
<dbReference type="GO" id="GO:0016020">
    <property type="term" value="C:membrane"/>
    <property type="evidence" value="ECO:0007669"/>
    <property type="project" value="UniProtKB-SubCell"/>
</dbReference>
<keyword evidence="3 5" id="KW-1133">Transmembrane helix</keyword>
<gene>
    <name evidence="7" type="ORF">STSP_69370</name>
</gene>
<protein>
    <submittedName>
        <fullName evidence="7">O-antigen ligase</fullName>
    </submittedName>
</protein>
<accession>A0A177HHK6</accession>
<dbReference type="InterPro" id="IPR007016">
    <property type="entry name" value="O-antigen_ligase-rel_domated"/>
</dbReference>
<keyword evidence="2 5" id="KW-0812">Transmembrane</keyword>
<reference evidence="7 8" key="1">
    <citation type="submission" date="2015-12" db="EMBL/GenBank/DDBJ databases">
        <title>Genome sequence of Streptomyces sp. G25.</title>
        <authorList>
            <person name="Poehlein A."/>
            <person name="Roettig A."/>
            <person name="Hiessl S."/>
            <person name="Hauschild P."/>
            <person name="Schauer J."/>
            <person name="Madkour M.H."/>
            <person name="Al-Ansari A.M."/>
            <person name="Almakishah N.H."/>
            <person name="Steinbuechel A."/>
            <person name="Daniel R."/>
        </authorList>
    </citation>
    <scope>NUCLEOTIDE SEQUENCE [LARGE SCALE GENOMIC DNA]</scope>
    <source>
        <strain evidence="8">G25(2015)</strain>
    </source>
</reference>
<dbReference type="PATRIC" id="fig|1716141.3.peg.7340"/>
<evidence type="ECO:0000256" key="1">
    <source>
        <dbReference type="ARBA" id="ARBA00004141"/>
    </source>
</evidence>
<organism evidence="7 8">
    <name type="scientific">Streptomyces jeddahensis</name>
    <dbReference type="NCBI Taxonomy" id="1716141"/>
    <lineage>
        <taxon>Bacteria</taxon>
        <taxon>Bacillati</taxon>
        <taxon>Actinomycetota</taxon>
        <taxon>Actinomycetes</taxon>
        <taxon>Kitasatosporales</taxon>
        <taxon>Streptomycetaceae</taxon>
        <taxon>Streptomyces</taxon>
    </lineage>
</organism>
<feature type="transmembrane region" description="Helical" evidence="5">
    <location>
        <begin position="283"/>
        <end position="305"/>
    </location>
</feature>
<keyword evidence="4 5" id="KW-0472">Membrane</keyword>
<dbReference type="PANTHER" id="PTHR37422:SF13">
    <property type="entry name" value="LIPOPOLYSACCHARIDE BIOSYNTHESIS PROTEIN PA4999-RELATED"/>
    <property type="match status" value="1"/>
</dbReference>
<evidence type="ECO:0000256" key="5">
    <source>
        <dbReference type="SAM" id="Phobius"/>
    </source>
</evidence>
<keyword evidence="7" id="KW-0436">Ligase</keyword>
<evidence type="ECO:0000256" key="2">
    <source>
        <dbReference type="ARBA" id="ARBA00022692"/>
    </source>
</evidence>
<keyword evidence="8" id="KW-1185">Reference proteome</keyword>
<dbReference type="EMBL" id="LOHS01000177">
    <property type="protein sequence ID" value="OAH09764.1"/>
    <property type="molecule type" value="Genomic_DNA"/>
</dbReference>
<evidence type="ECO:0000256" key="4">
    <source>
        <dbReference type="ARBA" id="ARBA00023136"/>
    </source>
</evidence>
<feature type="transmembrane region" description="Helical" evidence="5">
    <location>
        <begin position="6"/>
        <end position="25"/>
    </location>
</feature>
<comment type="caution">
    <text evidence="7">The sequence shown here is derived from an EMBL/GenBank/DDBJ whole genome shotgun (WGS) entry which is preliminary data.</text>
</comment>
<feature type="transmembrane region" description="Helical" evidence="5">
    <location>
        <begin position="37"/>
        <end position="54"/>
    </location>
</feature>
<feature type="transmembrane region" description="Helical" evidence="5">
    <location>
        <begin position="164"/>
        <end position="183"/>
    </location>
</feature>
<evidence type="ECO:0000313" key="7">
    <source>
        <dbReference type="EMBL" id="OAH09764.1"/>
    </source>
</evidence>
<feature type="domain" description="O-antigen ligase-related" evidence="6">
    <location>
        <begin position="129"/>
        <end position="264"/>
    </location>
</feature>
<dbReference type="Pfam" id="PF04932">
    <property type="entry name" value="Wzy_C"/>
    <property type="match status" value="1"/>
</dbReference>
<dbReference type="Proteomes" id="UP000077381">
    <property type="component" value="Unassembled WGS sequence"/>
</dbReference>
<feature type="transmembrane region" description="Helical" evidence="5">
    <location>
        <begin position="126"/>
        <end position="152"/>
    </location>
</feature>